<evidence type="ECO:0000313" key="3">
    <source>
        <dbReference type="Proteomes" id="UP001151760"/>
    </source>
</evidence>
<protein>
    <submittedName>
        <fullName evidence="2">Uncharacterized protein</fullName>
    </submittedName>
</protein>
<keyword evidence="3" id="KW-1185">Reference proteome</keyword>
<organism evidence="2 3">
    <name type="scientific">Tanacetum coccineum</name>
    <dbReference type="NCBI Taxonomy" id="301880"/>
    <lineage>
        <taxon>Eukaryota</taxon>
        <taxon>Viridiplantae</taxon>
        <taxon>Streptophyta</taxon>
        <taxon>Embryophyta</taxon>
        <taxon>Tracheophyta</taxon>
        <taxon>Spermatophyta</taxon>
        <taxon>Magnoliopsida</taxon>
        <taxon>eudicotyledons</taxon>
        <taxon>Gunneridae</taxon>
        <taxon>Pentapetalae</taxon>
        <taxon>asterids</taxon>
        <taxon>campanulids</taxon>
        <taxon>Asterales</taxon>
        <taxon>Asteraceae</taxon>
        <taxon>Asteroideae</taxon>
        <taxon>Anthemideae</taxon>
        <taxon>Anthemidinae</taxon>
        <taxon>Tanacetum</taxon>
    </lineage>
</organism>
<reference evidence="2" key="2">
    <citation type="submission" date="2022-01" db="EMBL/GenBank/DDBJ databases">
        <authorList>
            <person name="Yamashiro T."/>
            <person name="Shiraishi A."/>
            <person name="Satake H."/>
            <person name="Nakayama K."/>
        </authorList>
    </citation>
    <scope>NUCLEOTIDE SEQUENCE</scope>
</reference>
<comment type="caution">
    <text evidence="2">The sequence shown here is derived from an EMBL/GenBank/DDBJ whole genome shotgun (WGS) entry which is preliminary data.</text>
</comment>
<gene>
    <name evidence="2" type="ORF">Tco_0679172</name>
</gene>
<evidence type="ECO:0000313" key="2">
    <source>
        <dbReference type="EMBL" id="GJS64608.1"/>
    </source>
</evidence>
<name>A0ABQ4XI31_9ASTR</name>
<sequence length="169" mass="19530">MQGSRRRDSKKLLKQPVTEQSRDYPITRVARNNSYLGQEERGGDNDRLDTPGEEQHRRNDKQRSGGKKDAPRRLGYTNYSGAFMHRKLSKKSVPKNFRIGMWHLFFPPFNCGTTQRWKPLTNRDKCKRESRHPPHYIDGGASADISVTNMLPKTAPLCKKVQLNLHDVV</sequence>
<reference evidence="2" key="1">
    <citation type="journal article" date="2022" name="Int. J. Mol. Sci.">
        <title>Draft Genome of Tanacetum Coccineum: Genomic Comparison of Closely Related Tanacetum-Family Plants.</title>
        <authorList>
            <person name="Yamashiro T."/>
            <person name="Shiraishi A."/>
            <person name="Nakayama K."/>
            <person name="Satake H."/>
        </authorList>
    </citation>
    <scope>NUCLEOTIDE SEQUENCE</scope>
</reference>
<dbReference type="Proteomes" id="UP001151760">
    <property type="component" value="Unassembled WGS sequence"/>
</dbReference>
<evidence type="ECO:0000256" key="1">
    <source>
        <dbReference type="SAM" id="MobiDB-lite"/>
    </source>
</evidence>
<accession>A0ABQ4XI31</accession>
<dbReference type="EMBL" id="BQNB010009517">
    <property type="protein sequence ID" value="GJS64608.1"/>
    <property type="molecule type" value="Genomic_DNA"/>
</dbReference>
<proteinExistence type="predicted"/>
<feature type="region of interest" description="Disordered" evidence="1">
    <location>
        <begin position="1"/>
        <end position="75"/>
    </location>
</feature>
<feature type="compositionally biased region" description="Basic and acidic residues" evidence="1">
    <location>
        <begin position="38"/>
        <end position="72"/>
    </location>
</feature>